<reference evidence="9 10" key="1">
    <citation type="submission" date="2020-01" db="EMBL/GenBank/DDBJ databases">
        <title>Vast differences in strain-level diversity in the gut microbiota of two closely related honey bee species.</title>
        <authorList>
            <person name="Ellegaard K.M."/>
            <person name="Suenami S."/>
            <person name="Miyazaki R."/>
            <person name="Engel P."/>
        </authorList>
    </citation>
    <scope>NUCLEOTIDE SEQUENCE [LARGE SCALE GENOMIC DNA]</scope>
    <source>
        <strain evidence="9 10">ESL0416</strain>
    </source>
</reference>
<dbReference type="PIRSF" id="PIRSF000535">
    <property type="entry name" value="1PFK/6PFK/LacC"/>
    <property type="match status" value="1"/>
</dbReference>
<dbReference type="InterPro" id="IPR011611">
    <property type="entry name" value="PfkB_dom"/>
</dbReference>
<dbReference type="Pfam" id="PF00294">
    <property type="entry name" value="PfkB"/>
    <property type="match status" value="1"/>
</dbReference>
<dbReference type="PANTHER" id="PTHR46566:SF5">
    <property type="entry name" value="1-PHOSPHOFRUCTOKINASE"/>
    <property type="match status" value="1"/>
</dbReference>
<dbReference type="EC" id="2.7.1.144" evidence="6"/>
<dbReference type="Gene3D" id="3.40.1190.20">
    <property type="match status" value="1"/>
</dbReference>
<keyword evidence="10" id="KW-1185">Reference proteome</keyword>
<organism evidence="9 10">
    <name type="scientific">Lactobacillus panisapium</name>
    <dbReference type="NCBI Taxonomy" id="2012495"/>
    <lineage>
        <taxon>Bacteria</taxon>
        <taxon>Bacillati</taxon>
        <taxon>Bacillota</taxon>
        <taxon>Bacilli</taxon>
        <taxon>Lactobacillales</taxon>
        <taxon>Lactobacillaceae</taxon>
        <taxon>Lactobacillus</taxon>
    </lineage>
</organism>
<evidence type="ECO:0000256" key="5">
    <source>
        <dbReference type="ARBA" id="ARBA00022840"/>
    </source>
</evidence>
<feature type="domain" description="Carbohydrate kinase PfkB" evidence="8">
    <location>
        <begin position="9"/>
        <end position="295"/>
    </location>
</feature>
<accession>A0ABX8W8C6</accession>
<keyword evidence="6" id="KW-0423">Lactose metabolism</keyword>
<dbReference type="InterPro" id="IPR002139">
    <property type="entry name" value="Ribo/fructo_kinase"/>
</dbReference>
<keyword evidence="5 6" id="KW-0067">ATP-binding</keyword>
<dbReference type="InterPro" id="IPR017583">
    <property type="entry name" value="Tagatose/fructose_Pkinase"/>
</dbReference>
<keyword evidence="3 6" id="KW-0547">Nucleotide-binding</keyword>
<keyword evidence="2 6" id="KW-0808">Transferase</keyword>
<name>A0ABX8W8C6_9LACO</name>
<evidence type="ECO:0000256" key="2">
    <source>
        <dbReference type="ARBA" id="ARBA00022679"/>
    </source>
</evidence>
<evidence type="ECO:0000256" key="1">
    <source>
        <dbReference type="ARBA" id="ARBA00005380"/>
    </source>
</evidence>
<keyword evidence="4 7" id="KW-0418">Kinase</keyword>
<dbReference type="PRINTS" id="PR00990">
    <property type="entry name" value="RIBOKINASE"/>
</dbReference>
<sequence length="317" mass="34511">MDITVTINPSVDRLYQLDHLEIGELNRVQLVKKMVGGKGINAARVAACLGAETIATGFLAGPNGQYILDQAKNDRYTCKFITTKGNTRNCYTIIQNNGEKTEINEQGDRLALSSMDNLLASLSSLIVKHNVTAISLNGSVPPTNMQHIYSKIITSIRRLAPQVKIVLDTSGQALTEVLQSTALPDFIKPNEQEAAELLAAPVTRDCQKLKREIRASSLNKIANIIISLGDRGALVKHHDDFYRVNFKPVEVANTEGSGDSVVGGLLYALDRKYDFKQAISLAIAAGTANAMETKTGFVKREQVLAIMNTIAITKLDN</sequence>
<dbReference type="RefSeq" id="WP_220220379.1">
    <property type="nucleotide sequence ID" value="NZ_CP048268.1"/>
</dbReference>
<comment type="similarity">
    <text evidence="1">Belongs to the carbohydrate kinase pfkB family.</text>
</comment>
<gene>
    <name evidence="9" type="ORF">GYM71_10040</name>
</gene>
<evidence type="ECO:0000256" key="4">
    <source>
        <dbReference type="ARBA" id="ARBA00022777"/>
    </source>
</evidence>
<comment type="pathway">
    <text evidence="6">Carbohydrate metabolism; D-tagatose 6-phosphate degradation; D-glyceraldehyde 3-phosphate and glycerone phosphate from D-tagatose 6-phosphate: step 1/2.</text>
</comment>
<dbReference type="EMBL" id="CP048268">
    <property type="protein sequence ID" value="QYN53737.1"/>
    <property type="molecule type" value="Genomic_DNA"/>
</dbReference>
<dbReference type="SUPFAM" id="SSF53613">
    <property type="entry name" value="Ribokinase-like"/>
    <property type="match status" value="1"/>
</dbReference>
<evidence type="ECO:0000313" key="10">
    <source>
        <dbReference type="Proteomes" id="UP000826550"/>
    </source>
</evidence>
<dbReference type="NCBIfam" id="TIGR03168">
    <property type="entry name" value="1-PFK"/>
    <property type="match status" value="1"/>
</dbReference>
<dbReference type="InterPro" id="IPR029056">
    <property type="entry name" value="Ribokinase-like"/>
</dbReference>
<evidence type="ECO:0000256" key="6">
    <source>
        <dbReference type="PIRNR" id="PIRNR000535"/>
    </source>
</evidence>
<evidence type="ECO:0000313" key="9">
    <source>
        <dbReference type="EMBL" id="QYN53737.1"/>
    </source>
</evidence>
<dbReference type="Proteomes" id="UP000826550">
    <property type="component" value="Chromosome"/>
</dbReference>
<comment type="similarity">
    <text evidence="6">Belongs to the carbohydrate kinase PfkB family. LacC subfamily.</text>
</comment>
<dbReference type="PROSITE" id="PS00584">
    <property type="entry name" value="PFKB_KINASES_2"/>
    <property type="match status" value="1"/>
</dbReference>
<proteinExistence type="inferred from homology"/>
<protein>
    <recommendedName>
        <fullName evidence="6">Tagatose-6-phosphate kinase</fullName>
        <ecNumber evidence="6">2.7.1.144</ecNumber>
    </recommendedName>
</protein>
<dbReference type="InterPro" id="IPR002173">
    <property type="entry name" value="Carboh/pur_kinase_PfkB_CS"/>
</dbReference>
<evidence type="ECO:0000256" key="7">
    <source>
        <dbReference type="RuleBase" id="RU003704"/>
    </source>
</evidence>
<evidence type="ECO:0000256" key="3">
    <source>
        <dbReference type="ARBA" id="ARBA00022741"/>
    </source>
</evidence>
<evidence type="ECO:0000259" key="8">
    <source>
        <dbReference type="Pfam" id="PF00294"/>
    </source>
</evidence>
<dbReference type="PANTHER" id="PTHR46566">
    <property type="entry name" value="1-PHOSPHOFRUCTOKINASE-RELATED"/>
    <property type="match status" value="1"/>
</dbReference>
<comment type="catalytic activity">
    <reaction evidence="6">
        <text>D-tagatofuranose 6-phosphate + ATP = D-tagatofuranose 1,6-bisphosphate + ADP + H(+)</text>
        <dbReference type="Rhea" id="RHEA:12420"/>
        <dbReference type="ChEBI" id="CHEBI:15378"/>
        <dbReference type="ChEBI" id="CHEBI:30616"/>
        <dbReference type="ChEBI" id="CHEBI:58694"/>
        <dbReference type="ChEBI" id="CHEBI:58695"/>
        <dbReference type="ChEBI" id="CHEBI:456216"/>
        <dbReference type="EC" id="2.7.1.144"/>
    </reaction>
</comment>
<dbReference type="CDD" id="cd01164">
    <property type="entry name" value="FruK_PfkB_like"/>
    <property type="match status" value="1"/>
</dbReference>